<proteinExistence type="predicted"/>
<dbReference type="RefSeq" id="WP_188893271.1">
    <property type="nucleotide sequence ID" value="NZ_BMMZ01000001.1"/>
</dbReference>
<dbReference type="SUPFAM" id="SSF55729">
    <property type="entry name" value="Acyl-CoA N-acyltransferases (Nat)"/>
    <property type="match status" value="1"/>
</dbReference>
<dbReference type="GO" id="GO:0016747">
    <property type="term" value="F:acyltransferase activity, transferring groups other than amino-acyl groups"/>
    <property type="evidence" value="ECO:0007669"/>
    <property type="project" value="InterPro"/>
</dbReference>
<dbReference type="InterPro" id="IPR000182">
    <property type="entry name" value="GNAT_dom"/>
</dbReference>
<keyword evidence="3" id="KW-1185">Reference proteome</keyword>
<organism evidence="2 3">
    <name type="scientific">Microlunatus endophyticus</name>
    <dbReference type="NCBI Taxonomy" id="1716077"/>
    <lineage>
        <taxon>Bacteria</taxon>
        <taxon>Bacillati</taxon>
        <taxon>Actinomycetota</taxon>
        <taxon>Actinomycetes</taxon>
        <taxon>Propionibacteriales</taxon>
        <taxon>Propionibacteriaceae</taxon>
        <taxon>Microlunatus</taxon>
    </lineage>
</organism>
<evidence type="ECO:0000259" key="1">
    <source>
        <dbReference type="PROSITE" id="PS51186"/>
    </source>
</evidence>
<dbReference type="InterPro" id="IPR016181">
    <property type="entry name" value="Acyl_CoA_acyltransferase"/>
</dbReference>
<reference evidence="2" key="1">
    <citation type="journal article" date="2014" name="Int. J. Syst. Evol. Microbiol.">
        <title>Complete genome sequence of Corynebacterium casei LMG S-19264T (=DSM 44701T), isolated from a smear-ripened cheese.</title>
        <authorList>
            <consortium name="US DOE Joint Genome Institute (JGI-PGF)"/>
            <person name="Walter F."/>
            <person name="Albersmeier A."/>
            <person name="Kalinowski J."/>
            <person name="Ruckert C."/>
        </authorList>
    </citation>
    <scope>NUCLEOTIDE SEQUENCE</scope>
    <source>
        <strain evidence="2">CGMCC 4.7306</strain>
    </source>
</reference>
<feature type="domain" description="N-acetyltransferase" evidence="1">
    <location>
        <begin position="192"/>
        <end position="324"/>
    </location>
</feature>
<dbReference type="CDD" id="cd04301">
    <property type="entry name" value="NAT_SF"/>
    <property type="match status" value="1"/>
</dbReference>
<comment type="caution">
    <text evidence="2">The sequence shown here is derived from an EMBL/GenBank/DDBJ whole genome shotgun (WGS) entry which is preliminary data.</text>
</comment>
<evidence type="ECO:0000313" key="3">
    <source>
        <dbReference type="Proteomes" id="UP000613840"/>
    </source>
</evidence>
<dbReference type="PROSITE" id="PS51186">
    <property type="entry name" value="GNAT"/>
    <property type="match status" value="1"/>
</dbReference>
<gene>
    <name evidence="2" type="ORF">GCM10011575_01540</name>
</gene>
<evidence type="ECO:0000313" key="2">
    <source>
        <dbReference type="EMBL" id="GGL47425.1"/>
    </source>
</evidence>
<dbReference type="Proteomes" id="UP000613840">
    <property type="component" value="Unassembled WGS sequence"/>
</dbReference>
<sequence length="324" mass="35417">MDTDPLAAIDPPIRIDDRVTIRYRLGDGSATDVVGWISRLDPTLVEVLSPGDRRAVVGRGSIILAKRVPPARGGRPPERWSADEVEAAAAPGWIADHEPLGDWLLRSGNGFTGRANSCLAVGDPRLGYDQAAKIIIGHYTGLGLEPRVQTVAGGPIEQALRDLGWVETYVRTTVMTSTLSALLDDHPRNPRVTIDSELTEDWWQAYLHYRDVSDHQVGRRILGGPQPVGLAAIRAEGPDAGQIASLGRGQVSNEWLGLAGLWTRPEHRRQGLATMIMIELGHWAARLGARNAYLQVEMKNSGAVAAYESLGFVRHHDYLYLRPA</sequence>
<dbReference type="PANTHER" id="PTHR43072">
    <property type="entry name" value="N-ACETYLTRANSFERASE"/>
    <property type="match status" value="1"/>
</dbReference>
<dbReference type="Gene3D" id="3.40.630.30">
    <property type="match status" value="1"/>
</dbReference>
<dbReference type="AlphaFoldDB" id="A0A917W0T8"/>
<dbReference type="Pfam" id="PF24553">
    <property type="entry name" value="Rv0428c_C"/>
    <property type="match status" value="1"/>
</dbReference>
<dbReference type="EMBL" id="BMMZ01000001">
    <property type="protein sequence ID" value="GGL47425.1"/>
    <property type="molecule type" value="Genomic_DNA"/>
</dbReference>
<dbReference type="InterPro" id="IPR056935">
    <property type="entry name" value="Rv0428c-like_C"/>
</dbReference>
<protein>
    <recommendedName>
        <fullName evidence="1">N-acetyltransferase domain-containing protein</fullName>
    </recommendedName>
</protein>
<name>A0A917W0T8_9ACTN</name>
<reference evidence="2" key="2">
    <citation type="submission" date="2020-09" db="EMBL/GenBank/DDBJ databases">
        <authorList>
            <person name="Sun Q."/>
            <person name="Zhou Y."/>
        </authorList>
    </citation>
    <scope>NUCLEOTIDE SEQUENCE</scope>
    <source>
        <strain evidence="2">CGMCC 4.7306</strain>
    </source>
</reference>
<accession>A0A917W0T8</accession>